<sequence length="99" mass="10585">MLKNAIGADDTGFVDIESDNEDALKAAVATVGIYINKLCSSKRLDHAVLVVGYGTENGQDFWLVKNSWGESWGEKGYLKLARNAGNMCGVATAASYPLV</sequence>
<evidence type="ECO:0000313" key="4">
    <source>
        <dbReference type="EMBL" id="KAA0202152.1"/>
    </source>
</evidence>
<dbReference type="InterPro" id="IPR038765">
    <property type="entry name" value="Papain-like_cys_pep_sf"/>
</dbReference>
<dbReference type="InterPro" id="IPR039417">
    <property type="entry name" value="Peptidase_C1A_papain-like"/>
</dbReference>
<dbReference type="PROSITE" id="PS00640">
    <property type="entry name" value="THIOL_PROTEASE_ASN"/>
    <property type="match status" value="1"/>
</dbReference>
<gene>
    <name evidence="4" type="ORF">HAZT_HAZT005735</name>
</gene>
<proteinExistence type="inferred from homology"/>
<keyword evidence="2" id="KW-1015">Disulfide bond</keyword>
<protein>
    <recommendedName>
        <fullName evidence="3">Peptidase C1A papain C-terminal domain-containing protein</fullName>
    </recommendedName>
</protein>
<dbReference type="Pfam" id="PF00112">
    <property type="entry name" value="Peptidase_C1"/>
    <property type="match status" value="1"/>
</dbReference>
<comment type="similarity">
    <text evidence="1">Belongs to the peptidase C1 family.</text>
</comment>
<reference evidence="4" key="1">
    <citation type="submission" date="2014-08" db="EMBL/GenBank/DDBJ databases">
        <authorList>
            <person name="Murali S."/>
            <person name="Richards S."/>
            <person name="Bandaranaike D."/>
            <person name="Bellair M."/>
            <person name="Blankenburg K."/>
            <person name="Chao H."/>
            <person name="Dinh H."/>
            <person name="Doddapaneni H."/>
            <person name="Dugan-Rocha S."/>
            <person name="Elkadiri S."/>
            <person name="Gnanaolivu R."/>
            <person name="Hughes D."/>
            <person name="Lee S."/>
            <person name="Li M."/>
            <person name="Ming W."/>
            <person name="Munidasa M."/>
            <person name="Muniz J."/>
            <person name="Nguyen L."/>
            <person name="Osuji N."/>
            <person name="Pu L.-L."/>
            <person name="Puazo M."/>
            <person name="Skinner E."/>
            <person name="Qu C."/>
            <person name="Quiroz J."/>
            <person name="Raj R."/>
            <person name="Weissenberger G."/>
            <person name="Xin Y."/>
            <person name="Zou X."/>
            <person name="Han Y."/>
            <person name="Worley K."/>
            <person name="Muzny D."/>
            <person name="Gibbs R."/>
        </authorList>
    </citation>
    <scope>NUCLEOTIDE SEQUENCE</scope>
    <source>
        <strain evidence="4">HAZT.00-mixed</strain>
        <tissue evidence="4">Whole organism</tissue>
    </source>
</reference>
<dbReference type="InterPro" id="IPR013128">
    <property type="entry name" value="Peptidase_C1A"/>
</dbReference>
<dbReference type="EMBL" id="JQDR03004194">
    <property type="protein sequence ID" value="KAA0202152.1"/>
    <property type="molecule type" value="Genomic_DNA"/>
</dbReference>
<dbReference type="InterPro" id="IPR000668">
    <property type="entry name" value="Peptidase_C1A_C"/>
</dbReference>
<evidence type="ECO:0000259" key="3">
    <source>
        <dbReference type="SMART" id="SM00645"/>
    </source>
</evidence>
<evidence type="ECO:0000256" key="1">
    <source>
        <dbReference type="ARBA" id="ARBA00008455"/>
    </source>
</evidence>
<dbReference type="PROSITE" id="PS00639">
    <property type="entry name" value="THIOL_PROTEASE_HIS"/>
    <property type="match status" value="1"/>
</dbReference>
<dbReference type="InterPro" id="IPR025660">
    <property type="entry name" value="Pept_his_AS"/>
</dbReference>
<dbReference type="SUPFAM" id="SSF54001">
    <property type="entry name" value="Cysteine proteinases"/>
    <property type="match status" value="1"/>
</dbReference>
<dbReference type="Proteomes" id="UP000711488">
    <property type="component" value="Unassembled WGS sequence"/>
</dbReference>
<dbReference type="GO" id="GO:0006508">
    <property type="term" value="P:proteolysis"/>
    <property type="evidence" value="ECO:0007669"/>
    <property type="project" value="InterPro"/>
</dbReference>
<dbReference type="AlphaFoldDB" id="A0A6A0H8Y1"/>
<reference evidence="4" key="3">
    <citation type="submission" date="2019-06" db="EMBL/GenBank/DDBJ databases">
        <authorList>
            <person name="Poynton C."/>
            <person name="Hasenbein S."/>
            <person name="Benoit J.B."/>
            <person name="Sepulveda M.S."/>
            <person name="Poelchau M.F."/>
            <person name="Murali S.C."/>
            <person name="Chen S."/>
            <person name="Glastad K.M."/>
            <person name="Werren J.H."/>
            <person name="Vineis J.H."/>
            <person name="Bowen J.L."/>
            <person name="Friedrich M."/>
            <person name="Jones J."/>
            <person name="Robertson H.M."/>
            <person name="Feyereisen R."/>
            <person name="Mechler-Hickson A."/>
            <person name="Mathers N."/>
            <person name="Lee C.E."/>
            <person name="Colbourne J.K."/>
            <person name="Biales A."/>
            <person name="Johnston J.S."/>
            <person name="Wellborn G.A."/>
            <person name="Rosendale A.J."/>
            <person name="Cridge A.G."/>
            <person name="Munoz-Torres M.C."/>
            <person name="Bain P.A."/>
            <person name="Manny A.R."/>
            <person name="Major K.M."/>
            <person name="Lambert F.N."/>
            <person name="Vulpe C.D."/>
            <person name="Tuck P."/>
            <person name="Blalock B.J."/>
            <person name="Lin Y.-Y."/>
            <person name="Smith M.E."/>
            <person name="Ochoa-Acuna H."/>
            <person name="Chen M.-J.M."/>
            <person name="Childers C.P."/>
            <person name="Qu J."/>
            <person name="Dugan S."/>
            <person name="Lee S.L."/>
            <person name="Chao H."/>
            <person name="Dinh H."/>
            <person name="Han Y."/>
            <person name="Doddapaneni H."/>
            <person name="Worley K.C."/>
            <person name="Muzny D.M."/>
            <person name="Gibbs R.A."/>
            <person name="Richards S."/>
        </authorList>
    </citation>
    <scope>NUCLEOTIDE SEQUENCE</scope>
    <source>
        <strain evidence="4">HAZT.00-mixed</strain>
        <tissue evidence="4">Whole organism</tissue>
    </source>
</reference>
<reference evidence="4" key="2">
    <citation type="journal article" date="2018" name="Environ. Sci. Technol.">
        <title>The Toxicogenome of Hyalella azteca: A Model for Sediment Ecotoxicology and Evolutionary Toxicology.</title>
        <authorList>
            <person name="Poynton H.C."/>
            <person name="Hasenbein S."/>
            <person name="Benoit J.B."/>
            <person name="Sepulveda M.S."/>
            <person name="Poelchau M.F."/>
            <person name="Hughes D.S.T."/>
            <person name="Murali S.C."/>
            <person name="Chen S."/>
            <person name="Glastad K.M."/>
            <person name="Goodisman M.A.D."/>
            <person name="Werren J.H."/>
            <person name="Vineis J.H."/>
            <person name="Bowen J.L."/>
            <person name="Friedrich M."/>
            <person name="Jones J."/>
            <person name="Robertson H.M."/>
            <person name="Feyereisen R."/>
            <person name="Mechler-Hickson A."/>
            <person name="Mathers N."/>
            <person name="Lee C.E."/>
            <person name="Colbourne J.K."/>
            <person name="Biales A."/>
            <person name="Johnston J.S."/>
            <person name="Wellborn G.A."/>
            <person name="Rosendale A.J."/>
            <person name="Cridge A.G."/>
            <person name="Munoz-Torres M.C."/>
            <person name="Bain P.A."/>
            <person name="Manny A.R."/>
            <person name="Major K.M."/>
            <person name="Lambert F.N."/>
            <person name="Vulpe C.D."/>
            <person name="Tuck P."/>
            <person name="Blalock B.J."/>
            <person name="Lin Y.Y."/>
            <person name="Smith M.E."/>
            <person name="Ochoa-Acuna H."/>
            <person name="Chen M.M."/>
            <person name="Childers C.P."/>
            <person name="Qu J."/>
            <person name="Dugan S."/>
            <person name="Lee S.L."/>
            <person name="Chao H."/>
            <person name="Dinh H."/>
            <person name="Han Y."/>
            <person name="Doddapaneni H."/>
            <person name="Worley K.C."/>
            <person name="Muzny D.M."/>
            <person name="Gibbs R.A."/>
            <person name="Richards S."/>
        </authorList>
    </citation>
    <scope>NUCLEOTIDE SEQUENCE</scope>
    <source>
        <strain evidence="4">HAZT.00-mixed</strain>
        <tissue evidence="4">Whole organism</tissue>
    </source>
</reference>
<feature type="domain" description="Peptidase C1A papain C-terminal" evidence="3">
    <location>
        <begin position="3"/>
        <end position="98"/>
    </location>
</feature>
<organism evidence="4">
    <name type="scientific">Hyalella azteca</name>
    <name type="common">Amphipod</name>
    <dbReference type="NCBI Taxonomy" id="294128"/>
    <lineage>
        <taxon>Eukaryota</taxon>
        <taxon>Metazoa</taxon>
        <taxon>Ecdysozoa</taxon>
        <taxon>Arthropoda</taxon>
        <taxon>Crustacea</taxon>
        <taxon>Multicrustacea</taxon>
        <taxon>Malacostraca</taxon>
        <taxon>Eumalacostraca</taxon>
        <taxon>Peracarida</taxon>
        <taxon>Amphipoda</taxon>
        <taxon>Senticaudata</taxon>
        <taxon>Talitrida</taxon>
        <taxon>Talitroidea</taxon>
        <taxon>Hyalellidae</taxon>
        <taxon>Hyalella</taxon>
    </lineage>
</organism>
<name>A0A6A0H8Y1_HYAAZ</name>
<dbReference type="CDD" id="cd02248">
    <property type="entry name" value="Peptidase_C1A"/>
    <property type="match status" value="1"/>
</dbReference>
<dbReference type="PANTHER" id="PTHR12411">
    <property type="entry name" value="CYSTEINE PROTEASE FAMILY C1-RELATED"/>
    <property type="match status" value="1"/>
</dbReference>
<dbReference type="GO" id="GO:0008234">
    <property type="term" value="F:cysteine-type peptidase activity"/>
    <property type="evidence" value="ECO:0007669"/>
    <property type="project" value="InterPro"/>
</dbReference>
<dbReference type="InterPro" id="IPR025661">
    <property type="entry name" value="Pept_asp_AS"/>
</dbReference>
<dbReference type="Gene3D" id="3.90.70.10">
    <property type="entry name" value="Cysteine proteinases"/>
    <property type="match status" value="1"/>
</dbReference>
<comment type="caution">
    <text evidence="4">The sequence shown here is derived from an EMBL/GenBank/DDBJ whole genome shotgun (WGS) entry which is preliminary data.</text>
</comment>
<evidence type="ECO:0000256" key="2">
    <source>
        <dbReference type="ARBA" id="ARBA00023157"/>
    </source>
</evidence>
<accession>A0A6A0H8Y1</accession>
<dbReference type="SMART" id="SM00645">
    <property type="entry name" value="Pept_C1"/>
    <property type="match status" value="1"/>
</dbReference>